<keyword evidence="3" id="KW-0677">Repeat</keyword>
<feature type="domain" description="C2H2-type" evidence="11">
    <location>
        <begin position="90"/>
        <end position="117"/>
    </location>
</feature>
<evidence type="ECO:0000256" key="4">
    <source>
        <dbReference type="ARBA" id="ARBA00022771"/>
    </source>
</evidence>
<keyword evidence="9" id="KW-0539">Nucleus</keyword>
<comment type="subcellular location">
    <subcellularLocation>
        <location evidence="1">Nucleus</location>
    </subcellularLocation>
</comment>
<dbReference type="Pfam" id="PF21549">
    <property type="entry name" value="PRDM2_PR"/>
    <property type="match status" value="1"/>
</dbReference>
<evidence type="ECO:0000313" key="12">
    <source>
        <dbReference type="EMBL" id="CAG5127287.1"/>
    </source>
</evidence>
<feature type="domain" description="C2H2-type" evidence="11">
    <location>
        <begin position="472"/>
        <end position="500"/>
    </location>
</feature>
<dbReference type="PANTHER" id="PTHR24384:SF189">
    <property type="entry name" value="C2H2-TYPE DOMAIN-CONTAINING PROTEIN-RELATED"/>
    <property type="match status" value="1"/>
</dbReference>
<dbReference type="GO" id="GO:0000978">
    <property type="term" value="F:RNA polymerase II cis-regulatory region sequence-specific DNA binding"/>
    <property type="evidence" value="ECO:0007669"/>
    <property type="project" value="TreeGrafter"/>
</dbReference>
<reference evidence="12" key="1">
    <citation type="submission" date="2021-04" db="EMBL/GenBank/DDBJ databases">
        <authorList>
            <consortium name="Molecular Ecology Group"/>
        </authorList>
    </citation>
    <scope>NUCLEOTIDE SEQUENCE</scope>
</reference>
<keyword evidence="5" id="KW-0862">Zinc</keyword>
<keyword evidence="7" id="KW-0238">DNA-binding</keyword>
<dbReference type="InterPro" id="IPR036236">
    <property type="entry name" value="Znf_C2H2_sf"/>
</dbReference>
<dbReference type="Pfam" id="PF00096">
    <property type="entry name" value="zf-C2H2"/>
    <property type="match status" value="3"/>
</dbReference>
<feature type="domain" description="C2H2-type" evidence="11">
    <location>
        <begin position="304"/>
        <end position="332"/>
    </location>
</feature>
<dbReference type="GO" id="GO:0008270">
    <property type="term" value="F:zinc ion binding"/>
    <property type="evidence" value="ECO:0007669"/>
    <property type="project" value="UniProtKB-KW"/>
</dbReference>
<proteinExistence type="predicted"/>
<name>A0A8S3ZCI9_9EUPU</name>
<evidence type="ECO:0000256" key="10">
    <source>
        <dbReference type="PROSITE-ProRule" id="PRU00042"/>
    </source>
</evidence>
<feature type="non-terminal residue" evidence="12">
    <location>
        <position position="656"/>
    </location>
</feature>
<dbReference type="FunFam" id="3.30.160.60:FF:001316">
    <property type="entry name" value="PR domain zinc finger protein 10"/>
    <property type="match status" value="1"/>
</dbReference>
<evidence type="ECO:0000256" key="8">
    <source>
        <dbReference type="ARBA" id="ARBA00023163"/>
    </source>
</evidence>
<dbReference type="Gene3D" id="3.30.160.60">
    <property type="entry name" value="Classic Zinc Finger"/>
    <property type="match status" value="6"/>
</dbReference>
<feature type="domain" description="C2H2-type" evidence="11">
    <location>
        <begin position="219"/>
        <end position="246"/>
    </location>
</feature>
<evidence type="ECO:0000313" key="13">
    <source>
        <dbReference type="Proteomes" id="UP000678393"/>
    </source>
</evidence>
<evidence type="ECO:0000256" key="9">
    <source>
        <dbReference type="ARBA" id="ARBA00023242"/>
    </source>
</evidence>
<dbReference type="OrthoDB" id="3535323at2759"/>
<evidence type="ECO:0000256" key="3">
    <source>
        <dbReference type="ARBA" id="ARBA00022737"/>
    </source>
</evidence>
<dbReference type="SUPFAM" id="SSF57667">
    <property type="entry name" value="beta-beta-alpha zinc fingers"/>
    <property type="match status" value="4"/>
</dbReference>
<feature type="domain" description="C2H2-type" evidence="11">
    <location>
        <begin position="365"/>
        <end position="393"/>
    </location>
</feature>
<organism evidence="12 13">
    <name type="scientific">Candidula unifasciata</name>
    <dbReference type="NCBI Taxonomy" id="100452"/>
    <lineage>
        <taxon>Eukaryota</taxon>
        <taxon>Metazoa</taxon>
        <taxon>Spiralia</taxon>
        <taxon>Lophotrochozoa</taxon>
        <taxon>Mollusca</taxon>
        <taxon>Gastropoda</taxon>
        <taxon>Heterobranchia</taxon>
        <taxon>Euthyneura</taxon>
        <taxon>Panpulmonata</taxon>
        <taxon>Eupulmonata</taxon>
        <taxon>Stylommatophora</taxon>
        <taxon>Helicina</taxon>
        <taxon>Helicoidea</taxon>
        <taxon>Geomitridae</taxon>
        <taxon>Candidula</taxon>
    </lineage>
</organism>
<gene>
    <name evidence="12" type="ORF">CUNI_LOCUS12845</name>
</gene>
<feature type="domain" description="C2H2-type" evidence="11">
    <location>
        <begin position="191"/>
        <end position="218"/>
    </location>
</feature>
<sequence length="656" mass="75073">SDGGVKYFETQDENRCNWMMFVRPAKTFAEQNLIAFQYKEDIYFTVTRLIESKQELKVWYAAHYADRLGVSTLRMTEEDLQALDEEDSKFGCFECSRKFRSSAALQQHLISHDNEDIKDFDDEGGDDADFIVVEAGRKVDKQKGTFLRGQLTRGKRRNIMFDCSKCTKCFSTEEKLLKHQMVHGDDANKPLECPVCFKRVMNNSAMACHMKTHSDRKYYDCPVCGQDFDMVAHLKEHAVAHMDELGHFPCTSCSKSFEDFSVLKKHVKSFHSDREFQCPECGKPFPRMDKLRLHMLRHTNHREFMCETCGRQFKRKDKLKEHMKRMHSKEKMEQQLSAKLQQNNLKQVGKFTPKVMPSEYHRFIYKCHTCLLGFKRRGMLVNHLAKRHPDIKPDQVPELNLPILKTQKDFYCQYCNKIYKSSSKRKAHITKNHPGCQVPPSSRKKLLSPDGIVGFPPNSFSHTVSSITTMPHGCKFCHKQYASKAKLLQHQRKSHSKLVEPAHGRRKIKREIHQQQDFLITVTDGEHGLPDRYEAVPIAVVTQADSLPGTDLLTQAMSELHSYPSEFTIGSRLTQGGASTMVLQPTTIDINQLNQALHSFTAQTGGVATVLTQPPQPLSPTQSVTVMAPNGPQTINLSNAQFITRAWSGGFTPSFR</sequence>
<protein>
    <recommendedName>
        <fullName evidence="11">C2H2-type domain-containing protein</fullName>
    </recommendedName>
</protein>
<dbReference type="EMBL" id="CAJHNH020002635">
    <property type="protein sequence ID" value="CAG5127287.1"/>
    <property type="molecule type" value="Genomic_DNA"/>
</dbReference>
<dbReference type="PROSITE" id="PS50157">
    <property type="entry name" value="ZINC_FINGER_C2H2_2"/>
    <property type="match status" value="9"/>
</dbReference>
<keyword evidence="6" id="KW-0805">Transcription regulation</keyword>
<feature type="domain" description="C2H2-type" evidence="11">
    <location>
        <begin position="161"/>
        <end position="188"/>
    </location>
</feature>
<evidence type="ECO:0000256" key="5">
    <source>
        <dbReference type="ARBA" id="ARBA00022833"/>
    </source>
</evidence>
<dbReference type="Gene3D" id="2.170.270.10">
    <property type="entry name" value="SET domain"/>
    <property type="match status" value="1"/>
</dbReference>
<evidence type="ECO:0000256" key="1">
    <source>
        <dbReference type="ARBA" id="ARBA00004123"/>
    </source>
</evidence>
<dbReference type="SMART" id="SM00355">
    <property type="entry name" value="ZnF_C2H2"/>
    <property type="match status" value="10"/>
</dbReference>
<evidence type="ECO:0000259" key="11">
    <source>
        <dbReference type="PROSITE" id="PS50157"/>
    </source>
</evidence>
<accession>A0A8S3ZCI9</accession>
<dbReference type="InterPro" id="IPR013087">
    <property type="entry name" value="Znf_C2H2_type"/>
</dbReference>
<keyword evidence="8" id="KW-0804">Transcription</keyword>
<dbReference type="AlphaFoldDB" id="A0A8S3ZCI9"/>
<dbReference type="InterPro" id="IPR050752">
    <property type="entry name" value="C2H2-ZF_domain"/>
</dbReference>
<evidence type="ECO:0000256" key="6">
    <source>
        <dbReference type="ARBA" id="ARBA00023015"/>
    </source>
</evidence>
<dbReference type="GO" id="GO:0000981">
    <property type="term" value="F:DNA-binding transcription factor activity, RNA polymerase II-specific"/>
    <property type="evidence" value="ECO:0007669"/>
    <property type="project" value="TreeGrafter"/>
</dbReference>
<keyword evidence="13" id="KW-1185">Reference proteome</keyword>
<feature type="domain" description="C2H2-type" evidence="11">
    <location>
        <begin position="276"/>
        <end position="303"/>
    </location>
</feature>
<evidence type="ECO:0000256" key="2">
    <source>
        <dbReference type="ARBA" id="ARBA00022723"/>
    </source>
</evidence>
<feature type="domain" description="C2H2-type" evidence="11">
    <location>
        <begin position="248"/>
        <end position="276"/>
    </location>
</feature>
<dbReference type="Proteomes" id="UP000678393">
    <property type="component" value="Unassembled WGS sequence"/>
</dbReference>
<keyword evidence="4 10" id="KW-0863">Zinc-finger</keyword>
<comment type="caution">
    <text evidence="12">The sequence shown here is derived from an EMBL/GenBank/DDBJ whole genome shotgun (WGS) entry which is preliminary data.</text>
</comment>
<dbReference type="PANTHER" id="PTHR24384">
    <property type="entry name" value="FINGER PUTATIVE TRANSCRIPTION FACTOR FAMILY-RELATED"/>
    <property type="match status" value="1"/>
</dbReference>
<dbReference type="PROSITE" id="PS00028">
    <property type="entry name" value="ZINC_FINGER_C2H2_1"/>
    <property type="match status" value="10"/>
</dbReference>
<evidence type="ECO:0000256" key="7">
    <source>
        <dbReference type="ARBA" id="ARBA00023125"/>
    </source>
</evidence>
<dbReference type="InterPro" id="IPR001214">
    <property type="entry name" value="SET_dom"/>
</dbReference>
<keyword evidence="2" id="KW-0479">Metal-binding</keyword>
<dbReference type="InterPro" id="IPR046341">
    <property type="entry name" value="SET_dom_sf"/>
</dbReference>
<dbReference type="GO" id="GO:0005634">
    <property type="term" value="C:nucleus"/>
    <property type="evidence" value="ECO:0007669"/>
    <property type="project" value="UniProtKB-SubCell"/>
</dbReference>